<dbReference type="Pfam" id="PF24161">
    <property type="entry name" value="CCDC39"/>
    <property type="match status" value="1"/>
</dbReference>
<proteinExistence type="inferred from homology"/>
<reference evidence="6" key="1">
    <citation type="submission" date="2022-01" db="UniProtKB">
        <authorList>
            <consortium name="EnsemblMetazoa"/>
        </authorList>
    </citation>
    <scope>IDENTIFICATION</scope>
</reference>
<dbReference type="OMA" id="VDADIPM"/>
<dbReference type="KEGG" id="clec:106663726"/>
<feature type="coiled-coil region" evidence="5">
    <location>
        <begin position="758"/>
        <end position="813"/>
    </location>
</feature>
<dbReference type="GO" id="GO:0005576">
    <property type="term" value="C:extracellular region"/>
    <property type="evidence" value="ECO:0007669"/>
    <property type="project" value="GOC"/>
</dbReference>
<comment type="similarity">
    <text evidence="1">Belongs to the CCDC39 family.</text>
</comment>
<dbReference type="InterPro" id="IPR033290">
    <property type="entry name" value="CCDC39"/>
</dbReference>
<dbReference type="OrthoDB" id="420518at2759"/>
<dbReference type="GeneID" id="106663726"/>
<evidence type="ECO:0000256" key="5">
    <source>
        <dbReference type="SAM" id="Coils"/>
    </source>
</evidence>
<evidence type="ECO:0000256" key="2">
    <source>
        <dbReference type="ARBA" id="ARBA00016725"/>
    </source>
</evidence>
<evidence type="ECO:0000256" key="3">
    <source>
        <dbReference type="ARBA" id="ARBA00023054"/>
    </source>
</evidence>
<dbReference type="PANTHER" id="PTHR18962">
    <property type="entry name" value="COILED-COIL DOMAIN-CONTAINING PROTEIN 39"/>
    <property type="match status" value="1"/>
</dbReference>
<organism evidence="6 7">
    <name type="scientific">Cimex lectularius</name>
    <name type="common">Bed bug</name>
    <name type="synonym">Acanthia lectularia</name>
    <dbReference type="NCBI Taxonomy" id="79782"/>
    <lineage>
        <taxon>Eukaryota</taxon>
        <taxon>Metazoa</taxon>
        <taxon>Ecdysozoa</taxon>
        <taxon>Arthropoda</taxon>
        <taxon>Hexapoda</taxon>
        <taxon>Insecta</taxon>
        <taxon>Pterygota</taxon>
        <taxon>Neoptera</taxon>
        <taxon>Paraneoptera</taxon>
        <taxon>Hemiptera</taxon>
        <taxon>Heteroptera</taxon>
        <taxon>Panheteroptera</taxon>
        <taxon>Cimicomorpha</taxon>
        <taxon>Cimicidae</taxon>
        <taxon>Cimex</taxon>
    </lineage>
</organism>
<accession>A0A8I6RJ68</accession>
<evidence type="ECO:0000313" key="6">
    <source>
        <dbReference type="EnsemblMetazoa" id="XP_014244287.1"/>
    </source>
</evidence>
<dbReference type="CTD" id="339829"/>
<feature type="coiled-coil region" evidence="5">
    <location>
        <begin position="20"/>
        <end position="78"/>
    </location>
</feature>
<evidence type="ECO:0000313" key="7">
    <source>
        <dbReference type="Proteomes" id="UP000494040"/>
    </source>
</evidence>
<dbReference type="GO" id="GO:0036159">
    <property type="term" value="P:inner dynein arm assembly"/>
    <property type="evidence" value="ECO:0007669"/>
    <property type="project" value="InterPro"/>
</dbReference>
<name>A0A8I6RJ68_CIMLE</name>
<feature type="coiled-coil region" evidence="5">
    <location>
        <begin position="328"/>
        <end position="362"/>
    </location>
</feature>
<protein>
    <recommendedName>
        <fullName evidence="2">Coiled-coil domain-containing protein 39</fullName>
    </recommendedName>
</protein>
<dbReference type="RefSeq" id="XP_014244287.1">
    <property type="nucleotide sequence ID" value="XM_014388801.1"/>
</dbReference>
<evidence type="ECO:0000256" key="4">
    <source>
        <dbReference type="ARBA" id="ARBA00045182"/>
    </source>
</evidence>
<dbReference type="GO" id="GO:0060287">
    <property type="term" value="P:epithelial cilium movement involved in determination of left/right asymmetry"/>
    <property type="evidence" value="ECO:0007669"/>
    <property type="project" value="TreeGrafter"/>
</dbReference>
<dbReference type="GO" id="GO:0060285">
    <property type="term" value="P:cilium-dependent cell motility"/>
    <property type="evidence" value="ECO:0007669"/>
    <property type="project" value="TreeGrafter"/>
</dbReference>
<keyword evidence="7" id="KW-1185">Reference proteome</keyword>
<feature type="coiled-coil region" evidence="5">
    <location>
        <begin position="625"/>
        <end position="709"/>
    </location>
</feature>
<sequence length="935" mass="109492">MPRNVKEVLKELGWADGFHIPVANDENKKLEQKVEELIKQKAETIVKYELANDRLNALRKHEKKLLQEKNNNQELLCALRKNFDSEITIMRDIESKANTVQIEKKERQKDFELYKANSLKLKEEIANYSVKVKELKDILAWEEEALFSWEEELAKEDRTRSMLTELTLQDEEKFNDLDMRRQMLEFDYGQQKMTEERDINILQNMETQLGQFGKLFREVTHEQNKLLHQWHDMNNTLKGRSHLVKNCYAVVDKIRTMAREKYFELHEKRKLLLTLQKDNAKHEVDIEKFKASLLKGKNVTELLDKTIAELTGKTNTLQRYILDSSSKVNLQKAQNTELQNSVKALEQKINNLVHSNLELQIKLDTLNVDSLTIEQQTKNTEDIYEMGEKVLIEESKEFDRLQILIYKLRQDLSGLKNKLLVQNQQLNCIRQEKREVEKQIKTLQNEYNEYEDNLFSKELALEVLSEKYTQLVGEALCDELDDKLRDEGIKIEKDISDFKNEIGNYKFQIRILKKDLVELTAIINEGKKELDTLVEQGTNLKLVLTCGKKVVNDVTEEYNGKLIDLNVVKMQASLAKENNQKLQNELCMLEKQRIILDTGMQERNCEIKSQKDEMLMKKKGLLDERSVLKKNIEQVNLRIKQIQKRFEITMDLLGKDDCGERQSVSYFKIKLAQEKHQLQEMGDDLEAKINKTEKEIQAMENTLRVVSLTNENYKTNLETVDLDGPEMQEYYNLEAKCHEVNQQCKANTSDMNNIKVEIKKLQSGIQMYQNCIMEMQEEWKTREGQVEVLTKDLAKKQLKLARASKIMKRLMTEVKATKEPISLKKMALRDIELRLEQERNKSVLQQLAEFVKNYYDAAPIAERLLSDRSIILPEITVDKISDRAETRSKASDVSEISICSISPSIMVLDPTILLPEEFRPEYKERKVPKINFDCK</sequence>
<evidence type="ECO:0000256" key="1">
    <source>
        <dbReference type="ARBA" id="ARBA00005805"/>
    </source>
</evidence>
<keyword evidence="3 5" id="KW-0175">Coiled coil</keyword>
<feature type="coiled-coil region" evidence="5">
    <location>
        <begin position="419"/>
        <end position="460"/>
    </location>
</feature>
<dbReference type="EnsemblMetazoa" id="XM_014388801.1">
    <property type="protein sequence ID" value="XP_014244287.1"/>
    <property type="gene ID" value="LOC106663726"/>
</dbReference>
<dbReference type="Proteomes" id="UP000494040">
    <property type="component" value="Unassembled WGS sequence"/>
</dbReference>
<dbReference type="AlphaFoldDB" id="A0A8I6RJ68"/>
<dbReference type="PANTHER" id="PTHR18962:SF0">
    <property type="entry name" value="COILED-COIL DOMAIN-CONTAINING PROTEIN 39"/>
    <property type="match status" value="1"/>
</dbReference>
<comment type="function">
    <text evidence="4">Required for assembly of dynein regulatory complex (DRC) and inner dynein arm (IDA) complexes, which are responsible for ciliary beat regulation, thereby playing a central role in motility in cilia and flagella. Probably acts together with CCDC40 to form a molecular ruler that determines the 96 nanometer (nm) repeat length and arrangements of components in cilia and flagella. Not required for outer dynein arm complexes assembly.</text>
</comment>
<dbReference type="GO" id="GO:0005930">
    <property type="term" value="C:axoneme"/>
    <property type="evidence" value="ECO:0007669"/>
    <property type="project" value="InterPro"/>
</dbReference>